<keyword evidence="3" id="KW-1185">Reference proteome</keyword>
<feature type="compositionally biased region" description="Polar residues" evidence="1">
    <location>
        <begin position="10"/>
        <end position="24"/>
    </location>
</feature>
<feature type="region of interest" description="Disordered" evidence="1">
    <location>
        <begin position="1"/>
        <end position="41"/>
    </location>
</feature>
<accession>A0A4P9W0F9</accession>
<dbReference type="AlphaFoldDB" id="A0A4P9W0F9"/>
<evidence type="ECO:0000313" key="3">
    <source>
        <dbReference type="Proteomes" id="UP000269721"/>
    </source>
</evidence>
<name>A0A4P9W0F9_9FUNG</name>
<evidence type="ECO:0000256" key="1">
    <source>
        <dbReference type="SAM" id="MobiDB-lite"/>
    </source>
</evidence>
<dbReference type="EMBL" id="KZ999716">
    <property type="protein sequence ID" value="RKO84805.1"/>
    <property type="molecule type" value="Genomic_DNA"/>
</dbReference>
<organism evidence="2 3">
    <name type="scientific">Blyttiomyces helicus</name>
    <dbReference type="NCBI Taxonomy" id="388810"/>
    <lineage>
        <taxon>Eukaryota</taxon>
        <taxon>Fungi</taxon>
        <taxon>Fungi incertae sedis</taxon>
        <taxon>Chytridiomycota</taxon>
        <taxon>Chytridiomycota incertae sedis</taxon>
        <taxon>Chytridiomycetes</taxon>
        <taxon>Chytridiomycetes incertae sedis</taxon>
        <taxon>Blyttiomyces</taxon>
    </lineage>
</organism>
<gene>
    <name evidence="2" type="ORF">BDK51DRAFT_48687</name>
</gene>
<reference evidence="3" key="1">
    <citation type="journal article" date="2018" name="Nat. Microbiol.">
        <title>Leveraging single-cell genomics to expand the fungal tree of life.</title>
        <authorList>
            <person name="Ahrendt S.R."/>
            <person name="Quandt C.A."/>
            <person name="Ciobanu D."/>
            <person name="Clum A."/>
            <person name="Salamov A."/>
            <person name="Andreopoulos B."/>
            <person name="Cheng J.F."/>
            <person name="Woyke T."/>
            <person name="Pelin A."/>
            <person name="Henrissat B."/>
            <person name="Reynolds N.K."/>
            <person name="Benny G.L."/>
            <person name="Smith M.E."/>
            <person name="James T.Y."/>
            <person name="Grigoriev I.V."/>
        </authorList>
    </citation>
    <scope>NUCLEOTIDE SEQUENCE [LARGE SCALE GENOMIC DNA]</scope>
</reference>
<sequence>MHPNNPSPDNPITHNSAKSVFLPSSPQPLPSEGARRFPTSHPPQFVTLTAASTPAAPPWWPTQSASVRTQKEQCPKFMCDEHSIGKIAYFLKGVKACIATLKGDPNHSNEDEWRIVKPLLHQSTNTWFCACQLYQKNFLTCLELKKIHLDGRLNEINIKFCELKSTINQVHGLKNEKKDPELDYINSFNVALRYRSYHVGAELYKPVVE</sequence>
<protein>
    <submittedName>
        <fullName evidence="2">Uncharacterized protein</fullName>
    </submittedName>
</protein>
<proteinExistence type="predicted"/>
<evidence type="ECO:0000313" key="2">
    <source>
        <dbReference type="EMBL" id="RKO84805.1"/>
    </source>
</evidence>
<dbReference type="Proteomes" id="UP000269721">
    <property type="component" value="Unassembled WGS sequence"/>
</dbReference>